<sequence length="234" mass="25963">MSYCVNCGVELDKTAQTCPLCHSIVANPQQPVDLTSSKPFPTHREEVPPVSRWELALLLSAMFLSMGVCCGLLNVFLRSERIWSLYVIGAAVMLWIWFVPPLLMRGMHLLLRLMLDVAAVGIYIFLISVDLDGQGWFVHLALPIILLAGAIMLFLGMMLRGGKRSILSSVTLIIASAGVFVVGVELFLDWYALGAWGPGWSIAVLAVCVALVIPLIIVRRIPSFREEARRRFHM</sequence>
<dbReference type="Pfam" id="PF19845">
    <property type="entry name" value="DUF6320"/>
    <property type="match status" value="1"/>
</dbReference>
<feature type="transmembrane region" description="Helical" evidence="1">
    <location>
        <begin position="135"/>
        <end position="159"/>
    </location>
</feature>
<accession>A0A212JQW2</accession>
<keyword evidence="1" id="KW-0812">Transmembrane</keyword>
<feature type="transmembrane region" description="Helical" evidence="1">
    <location>
        <begin position="83"/>
        <end position="103"/>
    </location>
</feature>
<reference evidence="2" key="1">
    <citation type="submission" date="2016-04" db="EMBL/GenBank/DDBJ databases">
        <authorList>
            <person name="Evans L.H."/>
            <person name="Alamgir A."/>
            <person name="Owens N."/>
            <person name="Weber N.D."/>
            <person name="Virtaneva K."/>
            <person name="Barbian K."/>
            <person name="Babar A."/>
            <person name="Rosenke K."/>
        </authorList>
    </citation>
    <scope>NUCLEOTIDE SEQUENCE</scope>
    <source>
        <strain evidence="2">86</strain>
    </source>
</reference>
<feature type="transmembrane region" description="Helical" evidence="1">
    <location>
        <begin position="110"/>
        <end position="129"/>
    </location>
</feature>
<feature type="transmembrane region" description="Helical" evidence="1">
    <location>
        <begin position="55"/>
        <end position="77"/>
    </location>
</feature>
<proteinExistence type="predicted"/>
<feature type="transmembrane region" description="Helical" evidence="1">
    <location>
        <begin position="166"/>
        <end position="188"/>
    </location>
</feature>
<protein>
    <submittedName>
        <fullName evidence="2">Uncharacterized protein</fullName>
    </submittedName>
</protein>
<evidence type="ECO:0000313" key="2">
    <source>
        <dbReference type="EMBL" id="SBW01839.1"/>
    </source>
</evidence>
<gene>
    <name evidence="2" type="ORF">KL86CLO1_11553</name>
</gene>
<evidence type="ECO:0000256" key="1">
    <source>
        <dbReference type="SAM" id="Phobius"/>
    </source>
</evidence>
<feature type="transmembrane region" description="Helical" evidence="1">
    <location>
        <begin position="200"/>
        <end position="221"/>
    </location>
</feature>
<name>A0A212JQW2_9FIRM</name>
<organism evidence="2">
    <name type="scientific">uncultured Eubacteriales bacterium</name>
    <dbReference type="NCBI Taxonomy" id="172733"/>
    <lineage>
        <taxon>Bacteria</taxon>
        <taxon>Bacillati</taxon>
        <taxon>Bacillota</taxon>
        <taxon>Clostridia</taxon>
        <taxon>Eubacteriales</taxon>
        <taxon>environmental samples</taxon>
    </lineage>
</organism>
<keyword evidence="1" id="KW-1133">Transmembrane helix</keyword>
<dbReference type="AlphaFoldDB" id="A0A212JQW2"/>
<keyword evidence="1" id="KW-0472">Membrane</keyword>
<dbReference type="EMBL" id="FLUN01000001">
    <property type="protein sequence ID" value="SBW01839.1"/>
    <property type="molecule type" value="Genomic_DNA"/>
</dbReference>
<dbReference type="InterPro" id="IPR046283">
    <property type="entry name" value="DUF6320"/>
</dbReference>